<keyword evidence="7 13" id="KW-0378">Hydrolase</keyword>
<accession>A0A9D2H0A5</accession>
<dbReference type="GO" id="GO:0048476">
    <property type="term" value="C:Holliday junction resolvase complex"/>
    <property type="evidence" value="ECO:0007669"/>
    <property type="project" value="UniProtKB-UniRule"/>
</dbReference>
<dbReference type="EMBL" id="DXAJ01000033">
    <property type="protein sequence ID" value="HJA02138.1"/>
    <property type="molecule type" value="Genomic_DNA"/>
</dbReference>
<dbReference type="PROSITE" id="PS01321">
    <property type="entry name" value="RUVC"/>
    <property type="match status" value="1"/>
</dbReference>
<dbReference type="AlphaFoldDB" id="A0A9D2H0A5"/>
<reference evidence="15" key="2">
    <citation type="submission" date="2021-04" db="EMBL/GenBank/DDBJ databases">
        <authorList>
            <person name="Gilroy R."/>
        </authorList>
    </citation>
    <scope>NUCLEOTIDE SEQUENCE</scope>
    <source>
        <strain evidence="15">CHK156-179</strain>
    </source>
</reference>
<dbReference type="GO" id="GO:0006310">
    <property type="term" value="P:DNA recombination"/>
    <property type="evidence" value="ECO:0007669"/>
    <property type="project" value="UniProtKB-UniRule"/>
</dbReference>
<comment type="subcellular location">
    <subcellularLocation>
        <location evidence="13">Cytoplasm</location>
    </subcellularLocation>
</comment>
<dbReference type="GO" id="GO:0003677">
    <property type="term" value="F:DNA binding"/>
    <property type="evidence" value="ECO:0007669"/>
    <property type="project" value="UniProtKB-KW"/>
</dbReference>
<comment type="similarity">
    <text evidence="1 13">Belongs to the RuvC family.</text>
</comment>
<dbReference type="PANTHER" id="PTHR30194">
    <property type="entry name" value="CROSSOVER JUNCTION ENDODEOXYRIBONUCLEASE RUVC"/>
    <property type="match status" value="1"/>
</dbReference>
<comment type="cofactor">
    <cofactor evidence="13">
        <name>Mg(2+)</name>
        <dbReference type="ChEBI" id="CHEBI:18420"/>
    </cofactor>
    <text evidence="13">Binds 2 Mg(2+) ion per subunit.</text>
</comment>
<evidence type="ECO:0000256" key="10">
    <source>
        <dbReference type="ARBA" id="ARBA00023172"/>
    </source>
</evidence>
<feature type="binding site" evidence="13">
    <location>
        <position position="141"/>
    </location>
    <ligand>
        <name>Mg(2+)</name>
        <dbReference type="ChEBI" id="CHEBI:18420"/>
        <label>1</label>
    </ligand>
</feature>
<evidence type="ECO:0000256" key="13">
    <source>
        <dbReference type="HAMAP-Rule" id="MF_00034"/>
    </source>
</evidence>
<keyword evidence="10 13" id="KW-0233">DNA recombination</keyword>
<dbReference type="InterPro" id="IPR020563">
    <property type="entry name" value="X-over_junc_endoDNase_Mg_BS"/>
</dbReference>
<keyword evidence="11 13" id="KW-0234">DNA repair</keyword>
<protein>
    <recommendedName>
        <fullName evidence="13 14">Crossover junction endodeoxyribonuclease RuvC</fullName>
        <ecNumber evidence="13 14">3.1.21.10</ecNumber>
    </recommendedName>
    <alternativeName>
        <fullName evidence="13">Holliday junction nuclease RuvC</fullName>
    </alternativeName>
    <alternativeName>
        <fullName evidence="13">Holliday junction resolvase RuvC</fullName>
    </alternativeName>
</protein>
<evidence type="ECO:0000256" key="4">
    <source>
        <dbReference type="ARBA" id="ARBA00022723"/>
    </source>
</evidence>
<comment type="subunit">
    <text evidence="13">Homodimer which binds Holliday junction (HJ) DNA. The HJ becomes 2-fold symmetrical on binding to RuvC with unstacked arms; it has a different conformation from HJ DNA in complex with RuvA. In the full resolvosome a probable DNA-RuvA(4)-RuvB(12)-RuvC(2) complex forms which resolves the HJ.</text>
</comment>
<dbReference type="PRINTS" id="PR00696">
    <property type="entry name" value="RSOLVASERUVC"/>
</dbReference>
<dbReference type="GO" id="GO:0008821">
    <property type="term" value="F:crossover junction DNA endonuclease activity"/>
    <property type="evidence" value="ECO:0007669"/>
    <property type="project" value="UniProtKB-UniRule"/>
</dbReference>
<evidence type="ECO:0000256" key="2">
    <source>
        <dbReference type="ARBA" id="ARBA00022490"/>
    </source>
</evidence>
<keyword evidence="6 13" id="KW-0227">DNA damage</keyword>
<reference evidence="15" key="1">
    <citation type="journal article" date="2021" name="PeerJ">
        <title>Extensive microbial diversity within the chicken gut microbiome revealed by metagenomics and culture.</title>
        <authorList>
            <person name="Gilroy R."/>
            <person name="Ravi A."/>
            <person name="Getino M."/>
            <person name="Pursley I."/>
            <person name="Horton D.L."/>
            <person name="Alikhan N.F."/>
            <person name="Baker D."/>
            <person name="Gharbi K."/>
            <person name="Hall N."/>
            <person name="Watson M."/>
            <person name="Adriaenssens E.M."/>
            <person name="Foster-Nyarko E."/>
            <person name="Jarju S."/>
            <person name="Secka A."/>
            <person name="Antonio M."/>
            <person name="Oren A."/>
            <person name="Chaudhuri R.R."/>
            <person name="La Ragione R."/>
            <person name="Hildebrand F."/>
            <person name="Pallen M.J."/>
        </authorList>
    </citation>
    <scope>NUCLEOTIDE SEQUENCE</scope>
    <source>
        <strain evidence="15">CHK156-179</strain>
    </source>
</reference>
<evidence type="ECO:0000256" key="7">
    <source>
        <dbReference type="ARBA" id="ARBA00022801"/>
    </source>
</evidence>
<dbReference type="SUPFAM" id="SSF53098">
    <property type="entry name" value="Ribonuclease H-like"/>
    <property type="match status" value="1"/>
</dbReference>
<dbReference type="GO" id="GO:0000287">
    <property type="term" value="F:magnesium ion binding"/>
    <property type="evidence" value="ECO:0007669"/>
    <property type="project" value="UniProtKB-UniRule"/>
</dbReference>
<feature type="binding site" evidence="13">
    <location>
        <position position="7"/>
    </location>
    <ligand>
        <name>Mg(2+)</name>
        <dbReference type="ChEBI" id="CHEBI:18420"/>
        <label>1</label>
    </ligand>
</feature>
<feature type="active site" evidence="13">
    <location>
        <position position="7"/>
    </location>
</feature>
<evidence type="ECO:0000256" key="11">
    <source>
        <dbReference type="ARBA" id="ARBA00023204"/>
    </source>
</evidence>
<dbReference type="Gene3D" id="3.30.420.10">
    <property type="entry name" value="Ribonuclease H-like superfamily/Ribonuclease H"/>
    <property type="match status" value="1"/>
</dbReference>
<dbReference type="NCBIfam" id="TIGR00228">
    <property type="entry name" value="ruvC"/>
    <property type="match status" value="1"/>
</dbReference>
<dbReference type="GO" id="GO:0005737">
    <property type="term" value="C:cytoplasm"/>
    <property type="evidence" value="ECO:0007669"/>
    <property type="project" value="UniProtKB-SubCell"/>
</dbReference>
<dbReference type="Proteomes" id="UP000824221">
    <property type="component" value="Unassembled WGS sequence"/>
</dbReference>
<evidence type="ECO:0000313" key="16">
    <source>
        <dbReference type="Proteomes" id="UP000824221"/>
    </source>
</evidence>
<feature type="active site" evidence="13">
    <location>
        <position position="141"/>
    </location>
</feature>
<dbReference type="FunFam" id="3.30.420.10:FF:000002">
    <property type="entry name" value="Crossover junction endodeoxyribonuclease RuvC"/>
    <property type="match status" value="1"/>
</dbReference>
<evidence type="ECO:0000256" key="3">
    <source>
        <dbReference type="ARBA" id="ARBA00022722"/>
    </source>
</evidence>
<keyword evidence="3 13" id="KW-0540">Nuclease</keyword>
<evidence type="ECO:0000256" key="5">
    <source>
        <dbReference type="ARBA" id="ARBA00022759"/>
    </source>
</evidence>
<dbReference type="InterPro" id="IPR036397">
    <property type="entry name" value="RNaseH_sf"/>
</dbReference>
<keyword evidence="4 13" id="KW-0479">Metal-binding</keyword>
<dbReference type="PANTHER" id="PTHR30194:SF3">
    <property type="entry name" value="CROSSOVER JUNCTION ENDODEOXYRIBONUCLEASE RUVC"/>
    <property type="match status" value="1"/>
</dbReference>
<evidence type="ECO:0000313" key="15">
    <source>
        <dbReference type="EMBL" id="HJA02138.1"/>
    </source>
</evidence>
<dbReference type="CDD" id="cd16962">
    <property type="entry name" value="RuvC"/>
    <property type="match status" value="1"/>
</dbReference>
<evidence type="ECO:0000256" key="8">
    <source>
        <dbReference type="ARBA" id="ARBA00022842"/>
    </source>
</evidence>
<dbReference type="Pfam" id="PF02075">
    <property type="entry name" value="RuvC"/>
    <property type="match status" value="1"/>
</dbReference>
<evidence type="ECO:0000256" key="1">
    <source>
        <dbReference type="ARBA" id="ARBA00009518"/>
    </source>
</evidence>
<organism evidence="15 16">
    <name type="scientific">Candidatus Gallimonas gallistercoris</name>
    <dbReference type="NCBI Taxonomy" id="2838602"/>
    <lineage>
        <taxon>Bacteria</taxon>
        <taxon>Bacillati</taxon>
        <taxon>Bacillota</taxon>
        <taxon>Clostridia</taxon>
        <taxon>Candidatus Gallimonas</taxon>
    </lineage>
</organism>
<comment type="caution">
    <text evidence="15">The sequence shown here is derived from an EMBL/GenBank/DDBJ whole genome shotgun (WGS) entry which is preliminary data.</text>
</comment>
<evidence type="ECO:0000256" key="9">
    <source>
        <dbReference type="ARBA" id="ARBA00023125"/>
    </source>
</evidence>
<dbReference type="HAMAP" id="MF_00034">
    <property type="entry name" value="RuvC"/>
    <property type="match status" value="1"/>
</dbReference>
<proteinExistence type="inferred from homology"/>
<dbReference type="NCBIfam" id="NF000711">
    <property type="entry name" value="PRK00039.2-1"/>
    <property type="match status" value="1"/>
</dbReference>
<keyword evidence="2 13" id="KW-0963">Cytoplasm</keyword>
<evidence type="ECO:0000256" key="12">
    <source>
        <dbReference type="ARBA" id="ARBA00029354"/>
    </source>
</evidence>
<keyword evidence="5 13" id="KW-0255">Endonuclease</keyword>
<keyword evidence="8 13" id="KW-0460">Magnesium</keyword>
<gene>
    <name evidence="13 15" type="primary">ruvC</name>
    <name evidence="15" type="ORF">H9797_02005</name>
</gene>
<feature type="binding site" evidence="13">
    <location>
        <position position="68"/>
    </location>
    <ligand>
        <name>Mg(2+)</name>
        <dbReference type="ChEBI" id="CHEBI:18420"/>
        <label>2</label>
    </ligand>
</feature>
<name>A0A9D2H0A5_9FIRM</name>
<evidence type="ECO:0000256" key="14">
    <source>
        <dbReference type="NCBIfam" id="TIGR00228"/>
    </source>
</evidence>
<comment type="function">
    <text evidence="13">The RuvA-RuvB-RuvC complex processes Holliday junction (HJ) DNA during genetic recombination and DNA repair. Endonuclease that resolves HJ intermediates. Cleaves cruciform DNA by making single-stranded nicks across the HJ at symmetrical positions within the homologous arms, yielding a 5'-phosphate and a 3'-hydroxyl group; requires a central core of homology in the junction. The consensus cleavage sequence is 5'-(A/T)TT(C/G)-3'. Cleavage occurs on the 3'-side of the TT dinucleotide at the point of strand exchange. HJ branch migration catalyzed by RuvA-RuvB allows RuvC to scan DNA until it finds its consensus sequence, where it cleaves and resolves the cruciform DNA.</text>
</comment>
<dbReference type="EC" id="3.1.21.10" evidence="13 14"/>
<comment type="catalytic activity">
    <reaction evidence="12 13">
        <text>Endonucleolytic cleavage at a junction such as a reciprocal single-stranded crossover between two homologous DNA duplexes (Holliday junction).</text>
        <dbReference type="EC" id="3.1.21.10"/>
    </reaction>
</comment>
<dbReference type="InterPro" id="IPR002176">
    <property type="entry name" value="X-over_junc_endoDNase_RuvC"/>
</dbReference>
<keyword evidence="9 13" id="KW-0238">DNA-binding</keyword>
<feature type="active site" evidence="13">
    <location>
        <position position="68"/>
    </location>
</feature>
<sequence length="165" mass="17887">MIILGLDPGFGTMGYGVIEKDARGNCRAVDYGVVKTPASENFAVRLCMLEQGVNALFDKFSPEEAAMEELFFSKNVTTGIAVAHARGVILTTCCKRCGRIFEYTPNQIKQALTGYGRADKGQMQRCVASHLRLPSVPRPDDAADALGVALCHAFTSRFSGMFGVR</sequence>
<evidence type="ECO:0000256" key="6">
    <source>
        <dbReference type="ARBA" id="ARBA00022763"/>
    </source>
</evidence>
<dbReference type="InterPro" id="IPR012337">
    <property type="entry name" value="RNaseH-like_sf"/>
</dbReference>
<dbReference type="GO" id="GO:0006281">
    <property type="term" value="P:DNA repair"/>
    <property type="evidence" value="ECO:0007669"/>
    <property type="project" value="UniProtKB-UniRule"/>
</dbReference>